<proteinExistence type="predicted"/>
<dbReference type="Proteomes" id="UP000095283">
    <property type="component" value="Unplaced"/>
</dbReference>
<evidence type="ECO:0000313" key="2">
    <source>
        <dbReference type="Proteomes" id="UP000095283"/>
    </source>
</evidence>
<dbReference type="AlphaFoldDB" id="A0A1I7XFZ7"/>
<sequence>MSEYATYLFIFLMHYNPVPRTYRNAFILISSYLLSGTSSAFAYFVVG</sequence>
<evidence type="ECO:0000313" key="3">
    <source>
        <dbReference type="WBParaSite" id="Hba_16655"/>
    </source>
</evidence>
<evidence type="ECO:0000256" key="1">
    <source>
        <dbReference type="SAM" id="Phobius"/>
    </source>
</evidence>
<reference evidence="3" key="1">
    <citation type="submission" date="2016-11" db="UniProtKB">
        <authorList>
            <consortium name="WormBaseParasite"/>
        </authorList>
    </citation>
    <scope>IDENTIFICATION</scope>
</reference>
<feature type="transmembrane region" description="Helical" evidence="1">
    <location>
        <begin position="25"/>
        <end position="46"/>
    </location>
</feature>
<keyword evidence="2" id="KW-1185">Reference proteome</keyword>
<organism evidence="2 3">
    <name type="scientific">Heterorhabditis bacteriophora</name>
    <name type="common">Entomopathogenic nematode worm</name>
    <dbReference type="NCBI Taxonomy" id="37862"/>
    <lineage>
        <taxon>Eukaryota</taxon>
        <taxon>Metazoa</taxon>
        <taxon>Ecdysozoa</taxon>
        <taxon>Nematoda</taxon>
        <taxon>Chromadorea</taxon>
        <taxon>Rhabditida</taxon>
        <taxon>Rhabditina</taxon>
        <taxon>Rhabditomorpha</taxon>
        <taxon>Strongyloidea</taxon>
        <taxon>Heterorhabditidae</taxon>
        <taxon>Heterorhabditis</taxon>
    </lineage>
</organism>
<keyword evidence="1" id="KW-1133">Transmembrane helix</keyword>
<accession>A0A1I7XFZ7</accession>
<name>A0A1I7XFZ7_HETBA</name>
<dbReference type="WBParaSite" id="Hba_16655">
    <property type="protein sequence ID" value="Hba_16655"/>
    <property type="gene ID" value="Hba_16655"/>
</dbReference>
<protein>
    <submittedName>
        <fullName evidence="3">Proton_antipo_M domain-containing protein</fullName>
    </submittedName>
</protein>
<keyword evidence="1" id="KW-0812">Transmembrane</keyword>
<keyword evidence="1" id="KW-0472">Membrane</keyword>